<evidence type="ECO:0000313" key="2">
    <source>
        <dbReference type="EMBL" id="MBK1444731.1"/>
    </source>
</evidence>
<dbReference type="GO" id="GO:0016740">
    <property type="term" value="F:transferase activity"/>
    <property type="evidence" value="ECO:0007669"/>
    <property type="project" value="UniProtKB-KW"/>
</dbReference>
<dbReference type="PANTHER" id="PTHR43685">
    <property type="entry name" value="GLYCOSYLTRANSFERASE"/>
    <property type="match status" value="1"/>
</dbReference>
<dbReference type="SUPFAM" id="SSF53448">
    <property type="entry name" value="Nucleotide-diphospho-sugar transferases"/>
    <property type="match status" value="1"/>
</dbReference>
<feature type="domain" description="Glycosyltransferase 2-like" evidence="1">
    <location>
        <begin position="9"/>
        <end position="160"/>
    </location>
</feature>
<comment type="caution">
    <text evidence="2">The sequence shown here is derived from an EMBL/GenBank/DDBJ whole genome shotgun (WGS) entry which is preliminary data.</text>
</comment>
<dbReference type="PANTHER" id="PTHR43685:SF2">
    <property type="entry name" value="GLYCOSYLTRANSFERASE 2-LIKE DOMAIN-CONTAINING PROTEIN"/>
    <property type="match status" value="1"/>
</dbReference>
<dbReference type="Pfam" id="PF00535">
    <property type="entry name" value="Glycos_transf_2"/>
    <property type="match status" value="1"/>
</dbReference>
<dbReference type="RefSeq" id="WP_005071807.1">
    <property type="nucleotide sequence ID" value="NZ_AP024798.1"/>
</dbReference>
<dbReference type="AlphaFoldDB" id="A0A1C2XDX6"/>
<dbReference type="Proteomes" id="UP000660083">
    <property type="component" value="Unassembled WGS sequence"/>
</dbReference>
<reference evidence="2" key="1">
    <citation type="submission" date="2020-12" db="EMBL/GenBank/DDBJ databases">
        <authorList>
            <person name="Chopjitt P."/>
        </authorList>
    </citation>
    <scope>NUCLEOTIDE SEQUENCE</scope>
    <source>
        <strain evidence="2">AP1</strain>
    </source>
</reference>
<dbReference type="InterPro" id="IPR050834">
    <property type="entry name" value="Glycosyltransf_2"/>
</dbReference>
<gene>
    <name evidence="2" type="ORF">JDA50_09845</name>
</gene>
<accession>A0A1C2XDX6</accession>
<proteinExistence type="predicted"/>
<dbReference type="EMBL" id="JAEFCT010000007">
    <property type="protein sequence ID" value="MBK1444731.1"/>
    <property type="molecule type" value="Genomic_DNA"/>
</dbReference>
<evidence type="ECO:0000313" key="3">
    <source>
        <dbReference type="Proteomes" id="UP000660083"/>
    </source>
</evidence>
<dbReference type="InterPro" id="IPR029044">
    <property type="entry name" value="Nucleotide-diphossugar_trans"/>
</dbReference>
<dbReference type="Gene3D" id="3.90.550.10">
    <property type="entry name" value="Spore Coat Polysaccharide Biosynthesis Protein SpsA, Chain A"/>
    <property type="match status" value="1"/>
</dbReference>
<sequence>MDFIADGISVVIPTYNRAHLIKESLQSVLNQTLQPLEIIVVDDFSTDNTEEVVKSLNSPLIKYFKNQRTKGANGARNTGIMLSRGEFIAFHDSDDTWLPQKLILQKLVFDKQKDINLCFCSLESIDSVKNEKRVIPRRYVDKEKVKDVLWKKNIISTQTIMVRATLANEIFFDEELKRFQDWDYVLRVVHRGEQIFHLDTVLVRQVINISSISSTNNFLDNYWILAKKHPYLIRNGVFAKQLYYKSEFLKNKSIQNIAVYVFMTIVAKFYSRIFY</sequence>
<protein>
    <submittedName>
        <fullName evidence="2">Glycosyltransferase</fullName>
    </submittedName>
</protein>
<evidence type="ECO:0000259" key="1">
    <source>
        <dbReference type="Pfam" id="PF00535"/>
    </source>
</evidence>
<organism evidence="2 3">
    <name type="scientific">Acinetobacter pittii</name>
    <name type="common">Acinetobacter genomosp. 3</name>
    <dbReference type="NCBI Taxonomy" id="48296"/>
    <lineage>
        <taxon>Bacteria</taxon>
        <taxon>Pseudomonadati</taxon>
        <taxon>Pseudomonadota</taxon>
        <taxon>Gammaproteobacteria</taxon>
        <taxon>Moraxellales</taxon>
        <taxon>Moraxellaceae</taxon>
        <taxon>Acinetobacter</taxon>
        <taxon>Acinetobacter calcoaceticus/baumannii complex</taxon>
    </lineage>
</organism>
<name>A0A1C2XDX6_ACIPI</name>
<keyword evidence="2" id="KW-0808">Transferase</keyword>
<dbReference type="InterPro" id="IPR001173">
    <property type="entry name" value="Glyco_trans_2-like"/>
</dbReference>